<dbReference type="GO" id="GO:0005886">
    <property type="term" value="C:plasma membrane"/>
    <property type="evidence" value="ECO:0007669"/>
    <property type="project" value="TreeGrafter"/>
</dbReference>
<comment type="subcellular location">
    <subcellularLocation>
        <location evidence="1">Membrane</location>
        <topology evidence="1">Multi-pass membrane protein</topology>
    </subcellularLocation>
</comment>
<dbReference type="Pfam" id="PF00858">
    <property type="entry name" value="ASC"/>
    <property type="match status" value="1"/>
</dbReference>
<dbReference type="OrthoDB" id="6238402at2759"/>
<reference evidence="14" key="1">
    <citation type="submission" date="2021-12" db="EMBL/GenBank/DDBJ databases">
        <authorList>
            <person name="King R."/>
        </authorList>
    </citation>
    <scope>NUCLEOTIDE SEQUENCE</scope>
</reference>
<dbReference type="EMBL" id="OV121135">
    <property type="protein sequence ID" value="CAH0555414.1"/>
    <property type="molecule type" value="Genomic_DNA"/>
</dbReference>
<proteinExistence type="inferred from homology"/>
<keyword evidence="9 13" id="KW-0472">Membrane</keyword>
<evidence type="ECO:0000256" key="4">
    <source>
        <dbReference type="ARBA" id="ARBA00022461"/>
    </source>
</evidence>
<evidence type="ECO:0000256" key="2">
    <source>
        <dbReference type="ARBA" id="ARBA00007193"/>
    </source>
</evidence>
<protein>
    <recommendedName>
        <fullName evidence="16">Sodium channel protein Nach</fullName>
    </recommendedName>
</protein>
<accession>A0A9P0B300</accession>
<evidence type="ECO:0000256" key="11">
    <source>
        <dbReference type="ARBA" id="ARBA00023303"/>
    </source>
</evidence>
<organism evidence="14 15">
    <name type="scientific">Brassicogethes aeneus</name>
    <name type="common">Rape pollen beetle</name>
    <name type="synonym">Meligethes aeneus</name>
    <dbReference type="NCBI Taxonomy" id="1431903"/>
    <lineage>
        <taxon>Eukaryota</taxon>
        <taxon>Metazoa</taxon>
        <taxon>Ecdysozoa</taxon>
        <taxon>Arthropoda</taxon>
        <taxon>Hexapoda</taxon>
        <taxon>Insecta</taxon>
        <taxon>Pterygota</taxon>
        <taxon>Neoptera</taxon>
        <taxon>Endopterygota</taxon>
        <taxon>Coleoptera</taxon>
        <taxon>Polyphaga</taxon>
        <taxon>Cucujiformia</taxon>
        <taxon>Nitidulidae</taxon>
        <taxon>Meligethinae</taxon>
        <taxon>Brassicogethes</taxon>
    </lineage>
</organism>
<keyword evidence="3 12" id="KW-0813">Transport</keyword>
<keyword evidence="15" id="KW-1185">Reference proteome</keyword>
<evidence type="ECO:0000313" key="15">
    <source>
        <dbReference type="Proteomes" id="UP001154078"/>
    </source>
</evidence>
<keyword evidence="6 13" id="KW-1133">Transmembrane helix</keyword>
<dbReference type="InterPro" id="IPR001873">
    <property type="entry name" value="ENaC"/>
</dbReference>
<name>A0A9P0B300_BRAAE</name>
<evidence type="ECO:0000256" key="8">
    <source>
        <dbReference type="ARBA" id="ARBA00023065"/>
    </source>
</evidence>
<evidence type="ECO:0000256" key="10">
    <source>
        <dbReference type="ARBA" id="ARBA00023201"/>
    </source>
</evidence>
<keyword evidence="8 12" id="KW-0406">Ion transport</keyword>
<evidence type="ECO:0008006" key="16">
    <source>
        <dbReference type="Google" id="ProtNLM"/>
    </source>
</evidence>
<dbReference type="AlphaFoldDB" id="A0A9P0B300"/>
<keyword evidence="11 12" id="KW-0407">Ion channel</keyword>
<dbReference type="Proteomes" id="UP001154078">
    <property type="component" value="Chromosome 4"/>
</dbReference>
<comment type="similarity">
    <text evidence="2 12">Belongs to the amiloride-sensitive sodium channel (TC 1.A.6) family.</text>
</comment>
<evidence type="ECO:0000256" key="5">
    <source>
        <dbReference type="ARBA" id="ARBA00022692"/>
    </source>
</evidence>
<evidence type="ECO:0000313" key="14">
    <source>
        <dbReference type="EMBL" id="CAH0555414.1"/>
    </source>
</evidence>
<gene>
    <name evidence="14" type="ORF">MELIAE_LOCUS6791</name>
</gene>
<dbReference type="PANTHER" id="PTHR11690">
    <property type="entry name" value="AMILORIDE-SENSITIVE SODIUM CHANNEL-RELATED"/>
    <property type="match status" value="1"/>
</dbReference>
<evidence type="ECO:0000256" key="1">
    <source>
        <dbReference type="ARBA" id="ARBA00004141"/>
    </source>
</evidence>
<dbReference type="Gene3D" id="2.60.470.10">
    <property type="entry name" value="Acid-sensing ion channels like domains"/>
    <property type="match status" value="1"/>
</dbReference>
<feature type="transmembrane region" description="Helical" evidence="13">
    <location>
        <begin position="59"/>
        <end position="80"/>
    </location>
</feature>
<evidence type="ECO:0000256" key="7">
    <source>
        <dbReference type="ARBA" id="ARBA00023053"/>
    </source>
</evidence>
<dbReference type="PANTHER" id="PTHR11690:SF247">
    <property type="entry name" value="PICKPOCKET 23, ISOFORM C"/>
    <property type="match status" value="1"/>
</dbReference>
<keyword evidence="4 12" id="KW-0894">Sodium channel</keyword>
<keyword evidence="10 12" id="KW-0739">Sodium transport</keyword>
<evidence type="ECO:0000256" key="12">
    <source>
        <dbReference type="RuleBase" id="RU000679"/>
    </source>
</evidence>
<keyword evidence="5 12" id="KW-0812">Transmembrane</keyword>
<evidence type="ECO:0000256" key="9">
    <source>
        <dbReference type="ARBA" id="ARBA00023136"/>
    </source>
</evidence>
<evidence type="ECO:0000256" key="3">
    <source>
        <dbReference type="ARBA" id="ARBA00022448"/>
    </source>
</evidence>
<dbReference type="GO" id="GO:0015280">
    <property type="term" value="F:ligand-gated sodium channel activity"/>
    <property type="evidence" value="ECO:0007669"/>
    <property type="project" value="TreeGrafter"/>
</dbReference>
<sequence length="529" mass="61712">MRLRTKKKPKKNKNLKYTPSNYKLLKTSWNVQTKEFFEHSTLHGVRYIAEDGRPFFEKILWFVCVTVGAVATVVIIISLWEKFQTNPTITGLDTDFHNWKVPFPGLTVCQETPSSKENIEAYLNERMMEDPDIDNSTDTIDYLQALTNLSLDNIDKFVKIPIKIDFIKKEKNLRSLVFNLMNKCEDVFDTCTWKSYNYSCCEGFFPVFTENGFCYTFNSRQYERRIPWSEKLLPEFEQKYIKETDLKWSLQFKVKNSDIVMPIYILNSDEMAGIDVQPQHIWDFKVNTISFSVKQTYTTEDTKQLSVKQRHCAFDKEIPLQFGEGYTYTTCTVQCRINIAFKLCNCIPHFYPLVKDYTHCQIEGLKCIAMNLKNIKKMDKCGCVLGCLNTVYEVEKLNEHGEAVDDTAALEAEFVSWPMLRYKREVLFGWVDLLGVEIIYYFTMRACCMVVREKDTLEKINLEEASKPPTDYDLSLVPYFLSDPLPGNGINEIIKTYHNDADGVSIMSNLVLSGYYVKFSSFWTWFSMV</sequence>
<keyword evidence="7" id="KW-0915">Sodium</keyword>
<evidence type="ECO:0000256" key="6">
    <source>
        <dbReference type="ARBA" id="ARBA00022989"/>
    </source>
</evidence>
<evidence type="ECO:0000256" key="13">
    <source>
        <dbReference type="SAM" id="Phobius"/>
    </source>
</evidence>